<keyword evidence="1" id="KW-1133">Transmembrane helix</keyword>
<evidence type="ECO:0008006" key="4">
    <source>
        <dbReference type="Google" id="ProtNLM"/>
    </source>
</evidence>
<dbReference type="AlphaFoldDB" id="A0A150F4F2"/>
<keyword evidence="3" id="KW-1185">Reference proteome</keyword>
<keyword evidence="1" id="KW-0472">Membrane</keyword>
<dbReference type="EMBL" id="LSBA01000023">
    <property type="protein sequence ID" value="KXZ17071.1"/>
    <property type="molecule type" value="Genomic_DNA"/>
</dbReference>
<gene>
    <name evidence="2" type="ORF">AXI58_01360</name>
</gene>
<dbReference type="STRING" id="1793963.AXI58_01360"/>
<dbReference type="Proteomes" id="UP000075430">
    <property type="component" value="Unassembled WGS sequence"/>
</dbReference>
<evidence type="ECO:0000313" key="2">
    <source>
        <dbReference type="EMBL" id="KXZ17071.1"/>
    </source>
</evidence>
<name>A0A150F4F2_9BACI</name>
<evidence type="ECO:0000313" key="3">
    <source>
        <dbReference type="Proteomes" id="UP000075430"/>
    </source>
</evidence>
<dbReference type="Pfam" id="PF06612">
    <property type="entry name" value="DUF1146"/>
    <property type="match status" value="1"/>
</dbReference>
<dbReference type="InterPro" id="IPR009526">
    <property type="entry name" value="DUF1146"/>
</dbReference>
<reference evidence="3" key="1">
    <citation type="submission" date="2016-02" db="EMBL/GenBank/DDBJ databases">
        <authorList>
            <person name="Dunlap C."/>
        </authorList>
    </citation>
    <scope>NUCLEOTIDE SEQUENCE [LARGE SCALE GENOMIC DNA]</scope>
    <source>
        <strain evidence="3">NRRL B-41092</strain>
    </source>
</reference>
<proteinExistence type="predicted"/>
<comment type="caution">
    <text evidence="2">The sequence shown here is derived from an EMBL/GenBank/DDBJ whole genome shotgun (WGS) entry which is preliminary data.</text>
</comment>
<keyword evidence="1" id="KW-0812">Transmembrane</keyword>
<dbReference type="NCBIfam" id="TIGR02327">
    <property type="entry name" value="int_mem_ywzB"/>
    <property type="match status" value="1"/>
</dbReference>
<accession>A0A150F4F2</accession>
<evidence type="ECO:0000256" key="1">
    <source>
        <dbReference type="SAM" id="Phobius"/>
    </source>
</evidence>
<feature type="transmembrane region" description="Helical" evidence="1">
    <location>
        <begin position="12"/>
        <end position="34"/>
    </location>
</feature>
<feature type="transmembrane region" description="Helical" evidence="1">
    <location>
        <begin position="46"/>
        <end position="66"/>
    </location>
</feature>
<sequence length="79" mass="8893">MEFVNVLGQQAAISILIHLVCIAVTWWALQAVNFDPLIRKGKVVQARLLIILLTIAIGTAVANFFLDYLTYSKQLPYLF</sequence>
<organism evidence="2 3">
    <name type="scientific">Bacillus nakamurai</name>
    <dbReference type="NCBI Taxonomy" id="1793963"/>
    <lineage>
        <taxon>Bacteria</taxon>
        <taxon>Bacillati</taxon>
        <taxon>Bacillota</taxon>
        <taxon>Bacilli</taxon>
        <taxon>Bacillales</taxon>
        <taxon>Bacillaceae</taxon>
        <taxon>Bacillus</taxon>
    </lineage>
</organism>
<protein>
    <recommendedName>
        <fullName evidence="4">DUF1146 domain-containing protein</fullName>
    </recommendedName>
</protein>